<feature type="transmembrane region" description="Helical" evidence="13">
    <location>
        <begin position="358"/>
        <end position="380"/>
    </location>
</feature>
<evidence type="ECO:0000313" key="14">
    <source>
        <dbReference type="EMBL" id="MBB5182666.1"/>
    </source>
</evidence>
<comment type="caution">
    <text evidence="14">The sequence shown here is derived from an EMBL/GenBank/DDBJ whole genome shotgun (WGS) entry which is preliminary data.</text>
</comment>
<dbReference type="PANTHER" id="PTHR43298:SF2">
    <property type="entry name" value="FMN_FAD EXPORTER YEEO-RELATED"/>
    <property type="match status" value="1"/>
</dbReference>
<evidence type="ECO:0000256" key="12">
    <source>
        <dbReference type="ARBA" id="ARBA00031636"/>
    </source>
</evidence>
<keyword evidence="8 13" id="KW-0812">Transmembrane</keyword>
<dbReference type="PIRSF" id="PIRSF006603">
    <property type="entry name" value="DinF"/>
    <property type="match status" value="1"/>
</dbReference>
<evidence type="ECO:0000256" key="5">
    <source>
        <dbReference type="ARBA" id="ARBA00022448"/>
    </source>
</evidence>
<protein>
    <recommendedName>
        <fullName evidence="4">Probable multidrug resistance protein NorM</fullName>
    </recommendedName>
    <alternativeName>
        <fullName evidence="12">Multidrug-efflux transporter</fullName>
    </alternativeName>
</protein>
<dbReference type="PANTHER" id="PTHR43298">
    <property type="entry name" value="MULTIDRUG RESISTANCE PROTEIN NORM-RELATED"/>
    <property type="match status" value="1"/>
</dbReference>
<name>A0A7W8FVX3_9FIRM</name>
<feature type="transmembrane region" description="Helical" evidence="13">
    <location>
        <begin position="96"/>
        <end position="123"/>
    </location>
</feature>
<dbReference type="Proteomes" id="UP000539953">
    <property type="component" value="Unassembled WGS sequence"/>
</dbReference>
<reference evidence="14 15" key="1">
    <citation type="submission" date="2020-08" db="EMBL/GenBank/DDBJ databases">
        <title>Genomic Encyclopedia of Type Strains, Phase IV (KMG-IV): sequencing the most valuable type-strain genomes for metagenomic binning, comparative biology and taxonomic classification.</title>
        <authorList>
            <person name="Goeker M."/>
        </authorList>
    </citation>
    <scope>NUCLEOTIDE SEQUENCE [LARGE SCALE GENOMIC DNA]</scope>
    <source>
        <strain evidence="14 15">DSM 25799</strain>
    </source>
</reference>
<dbReference type="Pfam" id="PF01554">
    <property type="entry name" value="MatE"/>
    <property type="match status" value="2"/>
</dbReference>
<comment type="similarity">
    <text evidence="3">Belongs to the multi antimicrobial extrusion (MATE) (TC 2.A.66.1) family.</text>
</comment>
<dbReference type="GO" id="GO:0005886">
    <property type="term" value="C:plasma membrane"/>
    <property type="evidence" value="ECO:0007669"/>
    <property type="project" value="UniProtKB-SubCell"/>
</dbReference>
<feature type="transmembrane region" description="Helical" evidence="13">
    <location>
        <begin position="240"/>
        <end position="261"/>
    </location>
</feature>
<proteinExistence type="inferred from homology"/>
<evidence type="ECO:0000313" key="15">
    <source>
        <dbReference type="Proteomes" id="UP000539953"/>
    </source>
</evidence>
<feature type="transmembrane region" description="Helical" evidence="13">
    <location>
        <begin position="169"/>
        <end position="191"/>
    </location>
</feature>
<feature type="transmembrane region" description="Helical" evidence="13">
    <location>
        <begin position="197"/>
        <end position="217"/>
    </location>
</feature>
<evidence type="ECO:0000256" key="9">
    <source>
        <dbReference type="ARBA" id="ARBA00022989"/>
    </source>
</evidence>
<dbReference type="InterPro" id="IPR050222">
    <property type="entry name" value="MATE_MdtK"/>
</dbReference>
<dbReference type="RefSeq" id="WP_221247968.1">
    <property type="nucleotide sequence ID" value="NZ_JACHHK010000002.1"/>
</dbReference>
<keyword evidence="11 13" id="KW-0472">Membrane</keyword>
<evidence type="ECO:0000256" key="13">
    <source>
        <dbReference type="SAM" id="Phobius"/>
    </source>
</evidence>
<dbReference type="AlphaFoldDB" id="A0A7W8FVX3"/>
<feature type="transmembrane region" description="Helical" evidence="13">
    <location>
        <begin position="325"/>
        <end position="346"/>
    </location>
</feature>
<evidence type="ECO:0000256" key="8">
    <source>
        <dbReference type="ARBA" id="ARBA00022692"/>
    </source>
</evidence>
<dbReference type="CDD" id="cd13138">
    <property type="entry name" value="MATE_yoeA_like"/>
    <property type="match status" value="1"/>
</dbReference>
<organism evidence="14 15">
    <name type="scientific">Catenisphaera adipataccumulans</name>
    <dbReference type="NCBI Taxonomy" id="700500"/>
    <lineage>
        <taxon>Bacteria</taxon>
        <taxon>Bacillati</taxon>
        <taxon>Bacillota</taxon>
        <taxon>Erysipelotrichia</taxon>
        <taxon>Erysipelotrichales</taxon>
        <taxon>Erysipelotrichaceae</taxon>
        <taxon>Catenisphaera</taxon>
    </lineage>
</organism>
<evidence type="ECO:0000256" key="11">
    <source>
        <dbReference type="ARBA" id="ARBA00023136"/>
    </source>
</evidence>
<evidence type="ECO:0000256" key="3">
    <source>
        <dbReference type="ARBA" id="ARBA00010199"/>
    </source>
</evidence>
<comment type="subcellular location">
    <subcellularLocation>
        <location evidence="2">Cell membrane</location>
        <topology evidence="2">Multi-pass membrane protein</topology>
    </subcellularLocation>
</comment>
<keyword evidence="9 13" id="KW-1133">Transmembrane helix</keyword>
<evidence type="ECO:0000256" key="6">
    <source>
        <dbReference type="ARBA" id="ARBA00022449"/>
    </source>
</evidence>
<keyword evidence="7" id="KW-1003">Cell membrane</keyword>
<accession>A0A7W8FVX3</accession>
<evidence type="ECO:0000256" key="10">
    <source>
        <dbReference type="ARBA" id="ARBA00023065"/>
    </source>
</evidence>
<sequence length="451" mass="48617">MKKGKEIDLMHGPLASSMTGYALPVALTGILQQLFNAADVAVVGRFVGTGAMAAVGTDSPLVALLINFFTGLSLGATVVIATAIGEGDKEKVHRGVHTALLLALIAGILAAVISEIAAVPLIGMMDVPQEVFSMAVLYMRIYLAGLPVIVLYNFLSAVFRSAGDTEDPLLALIVSGSVNVILNIFFVAEVGMNVDGVALATVISNAVSSGLLLFQLIKSDREIRLRKEDMKIDRKAMKRILMIGVPSGIQGMIFSIANIIIQTAINSLGTAVMAASSAAFNIEACAYYVVNAFGQTCTTFVGQNNGAGNRERCVRCLYDALGLDFAFTGILCAVLLLFGRPILSLFNENPAVINYGYIRLEIIFFSFIFSIIQEVLSGYLRGYGISARPALISVIGICGIRIFWIFRVFPRYPRLQTILLAYPISNAVTAAVLVFAVMQFHKYRNENLRFQ</sequence>
<dbReference type="EMBL" id="JACHHK010000002">
    <property type="protein sequence ID" value="MBB5182666.1"/>
    <property type="molecule type" value="Genomic_DNA"/>
</dbReference>
<dbReference type="GO" id="GO:0006811">
    <property type="term" value="P:monoatomic ion transport"/>
    <property type="evidence" value="ECO:0007669"/>
    <property type="project" value="UniProtKB-KW"/>
</dbReference>
<feature type="transmembrane region" description="Helical" evidence="13">
    <location>
        <begin position="135"/>
        <end position="157"/>
    </location>
</feature>
<dbReference type="InterPro" id="IPR002528">
    <property type="entry name" value="MATE_fam"/>
</dbReference>
<keyword evidence="15" id="KW-1185">Reference proteome</keyword>
<dbReference type="InterPro" id="IPR048279">
    <property type="entry name" value="MdtK-like"/>
</dbReference>
<evidence type="ECO:0000256" key="1">
    <source>
        <dbReference type="ARBA" id="ARBA00003408"/>
    </source>
</evidence>
<feature type="transmembrane region" description="Helical" evidence="13">
    <location>
        <begin position="61"/>
        <end position="84"/>
    </location>
</feature>
<dbReference type="GO" id="GO:0015297">
    <property type="term" value="F:antiporter activity"/>
    <property type="evidence" value="ECO:0007669"/>
    <property type="project" value="UniProtKB-KW"/>
</dbReference>
<keyword evidence="6" id="KW-0050">Antiport</keyword>
<evidence type="ECO:0000256" key="2">
    <source>
        <dbReference type="ARBA" id="ARBA00004651"/>
    </source>
</evidence>
<gene>
    <name evidence="14" type="ORF">HNQ47_000685</name>
</gene>
<feature type="transmembrane region" description="Helical" evidence="13">
    <location>
        <begin position="418"/>
        <end position="440"/>
    </location>
</feature>
<feature type="transmembrane region" description="Helical" evidence="13">
    <location>
        <begin position="386"/>
        <end position="406"/>
    </location>
</feature>
<evidence type="ECO:0000256" key="7">
    <source>
        <dbReference type="ARBA" id="ARBA00022475"/>
    </source>
</evidence>
<comment type="function">
    <text evidence="1">Multidrug efflux pump.</text>
</comment>
<evidence type="ECO:0000256" key="4">
    <source>
        <dbReference type="ARBA" id="ARBA00020268"/>
    </source>
</evidence>
<keyword evidence="5" id="KW-0813">Transport</keyword>
<dbReference type="GO" id="GO:0042910">
    <property type="term" value="F:xenobiotic transmembrane transporter activity"/>
    <property type="evidence" value="ECO:0007669"/>
    <property type="project" value="InterPro"/>
</dbReference>
<keyword evidence="10" id="KW-0406">Ion transport</keyword>
<dbReference type="NCBIfam" id="TIGR00797">
    <property type="entry name" value="matE"/>
    <property type="match status" value="1"/>
</dbReference>